<feature type="binding site" evidence="4">
    <location>
        <position position="95"/>
    </location>
    <ligand>
        <name>Mg(2+)</name>
        <dbReference type="ChEBI" id="CHEBI:18420"/>
        <label>1</label>
        <note>catalytic</note>
    </ligand>
</feature>
<dbReference type="PROSITE" id="PS00630">
    <property type="entry name" value="IMP_2"/>
    <property type="match status" value="1"/>
</dbReference>
<comment type="cofactor">
    <cofactor evidence="4">
        <name>Mg(2+)</name>
        <dbReference type="ChEBI" id="CHEBI:18420"/>
    </cofactor>
</comment>
<feature type="binding site" evidence="4">
    <location>
        <position position="213"/>
    </location>
    <ligand>
        <name>Mg(2+)</name>
        <dbReference type="ChEBI" id="CHEBI:18420"/>
        <label>1</label>
        <note>catalytic</note>
    </ligand>
</feature>
<dbReference type="Gene3D" id="3.30.540.10">
    <property type="entry name" value="Fructose-1,6-Bisphosphatase, subunit A, domain 1"/>
    <property type="match status" value="1"/>
</dbReference>
<dbReference type="GO" id="GO:0006020">
    <property type="term" value="P:inositol metabolic process"/>
    <property type="evidence" value="ECO:0007669"/>
    <property type="project" value="TreeGrafter"/>
</dbReference>
<sequence length="269" mass="29069">MPEADKPATPEAELALIRAVAEEAGRIAMRYFGRNPEVWLKEGQSPVSEADMAVDAYLKDALLTERPDYGWISEETIDDRAVMARRRVFVVDPIDGTRAFIAGKDMWCVSIGIVEDGRPLAGVLDCPARREVVEASLGAGARQNGREIRVADLAGGNRLKIAMARSALALLPEDFRERVEPYPYVPSLAYRIAMVARGEIAGTFVRPNSHDWDLAAADLILAEAGGKVVTAAAERLRYGGPTHKHGTLVAASGELLDEMLGVVAQTAFG</sequence>
<evidence type="ECO:0000256" key="3">
    <source>
        <dbReference type="ARBA" id="ARBA00022842"/>
    </source>
</evidence>
<protein>
    <submittedName>
        <fullName evidence="5">3'(2'),5'-bisphosphate nucleotidase CysQ</fullName>
    </submittedName>
</protein>
<dbReference type="Gene3D" id="3.40.190.80">
    <property type="match status" value="1"/>
</dbReference>
<evidence type="ECO:0000256" key="4">
    <source>
        <dbReference type="PIRSR" id="PIRSR600760-2"/>
    </source>
</evidence>
<reference evidence="5 6" key="1">
    <citation type="submission" date="2015-11" db="EMBL/GenBank/DDBJ databases">
        <title>Draft genome sequence of Paramesorhizobium deserti A-3-E, a strain highly resistant to diverse beta-lactam antibiotics.</title>
        <authorList>
            <person name="Lv R."/>
            <person name="Yang X."/>
            <person name="Fang N."/>
            <person name="Guo J."/>
            <person name="Luo X."/>
            <person name="Peng F."/>
            <person name="Yang R."/>
            <person name="Cui Y."/>
            <person name="Fang C."/>
            <person name="Song Y."/>
        </authorList>
    </citation>
    <scope>NUCLEOTIDE SEQUENCE [LARGE SCALE GENOMIC DNA]</scope>
    <source>
        <strain evidence="5 6">A-3-E</strain>
    </source>
</reference>
<dbReference type="RefSeq" id="WP_068879863.1">
    <property type="nucleotide sequence ID" value="NZ_LNTU01000001.1"/>
</dbReference>
<evidence type="ECO:0000256" key="2">
    <source>
        <dbReference type="ARBA" id="ARBA00022723"/>
    </source>
</evidence>
<dbReference type="InterPro" id="IPR000760">
    <property type="entry name" value="Inositol_monophosphatase-like"/>
</dbReference>
<feature type="binding site" evidence="4">
    <location>
        <position position="92"/>
    </location>
    <ligand>
        <name>Mg(2+)</name>
        <dbReference type="ChEBI" id="CHEBI:18420"/>
        <label>1</label>
        <note>catalytic</note>
    </ligand>
</feature>
<dbReference type="OrthoDB" id="9785695at2"/>
<keyword evidence="6" id="KW-1185">Reference proteome</keyword>
<dbReference type="STRING" id="1494590.ATN84_02030"/>
<feature type="binding site" evidence="4">
    <location>
        <position position="94"/>
    </location>
    <ligand>
        <name>Mg(2+)</name>
        <dbReference type="ChEBI" id="CHEBI:18420"/>
        <label>1</label>
        <note>catalytic</note>
    </ligand>
</feature>
<dbReference type="PANTHER" id="PTHR20854:SF4">
    <property type="entry name" value="INOSITOL-1-MONOPHOSPHATASE-RELATED"/>
    <property type="match status" value="1"/>
</dbReference>
<name>A0A135HZI8_9HYPH</name>
<gene>
    <name evidence="5" type="ORF">ATN84_02030</name>
</gene>
<feature type="binding site" evidence="4">
    <location>
        <position position="74"/>
    </location>
    <ligand>
        <name>Mg(2+)</name>
        <dbReference type="ChEBI" id="CHEBI:18420"/>
        <label>1</label>
        <note>catalytic</note>
    </ligand>
</feature>
<dbReference type="SUPFAM" id="SSF56655">
    <property type="entry name" value="Carbohydrate phosphatase"/>
    <property type="match status" value="1"/>
</dbReference>
<dbReference type="InterPro" id="IPR020550">
    <property type="entry name" value="Inositol_monophosphatase_CS"/>
</dbReference>
<keyword evidence="2 4" id="KW-0479">Metal-binding</keyword>
<organism evidence="5 6">
    <name type="scientific">Paramesorhizobium deserti</name>
    <dbReference type="NCBI Taxonomy" id="1494590"/>
    <lineage>
        <taxon>Bacteria</taxon>
        <taxon>Pseudomonadati</taxon>
        <taxon>Pseudomonadota</taxon>
        <taxon>Alphaproteobacteria</taxon>
        <taxon>Hyphomicrobiales</taxon>
        <taxon>Phyllobacteriaceae</taxon>
        <taxon>Paramesorhizobium</taxon>
    </lineage>
</organism>
<dbReference type="GO" id="GO:0008934">
    <property type="term" value="F:inositol monophosphate 1-phosphatase activity"/>
    <property type="evidence" value="ECO:0007669"/>
    <property type="project" value="TreeGrafter"/>
</dbReference>
<evidence type="ECO:0000313" key="6">
    <source>
        <dbReference type="Proteomes" id="UP000070107"/>
    </source>
</evidence>
<dbReference type="GO" id="GO:0046872">
    <property type="term" value="F:metal ion binding"/>
    <property type="evidence" value="ECO:0007669"/>
    <property type="project" value="UniProtKB-KW"/>
</dbReference>
<dbReference type="EMBL" id="LNTU01000001">
    <property type="protein sequence ID" value="KXF78595.1"/>
    <property type="molecule type" value="Genomic_DNA"/>
</dbReference>
<proteinExistence type="inferred from homology"/>
<keyword evidence="3 4" id="KW-0460">Magnesium</keyword>
<comment type="caution">
    <text evidence="5">The sequence shown here is derived from an EMBL/GenBank/DDBJ whole genome shotgun (WGS) entry which is preliminary data.</text>
</comment>
<dbReference type="AlphaFoldDB" id="A0A135HZI8"/>
<dbReference type="Proteomes" id="UP000070107">
    <property type="component" value="Unassembled WGS sequence"/>
</dbReference>
<dbReference type="CDD" id="cd01638">
    <property type="entry name" value="CysQ"/>
    <property type="match status" value="1"/>
</dbReference>
<evidence type="ECO:0000313" key="5">
    <source>
        <dbReference type="EMBL" id="KXF78595.1"/>
    </source>
</evidence>
<dbReference type="PRINTS" id="PR00377">
    <property type="entry name" value="IMPHPHTASES"/>
</dbReference>
<comment type="similarity">
    <text evidence="1">Belongs to the inositol monophosphatase superfamily.</text>
</comment>
<dbReference type="PANTHER" id="PTHR20854">
    <property type="entry name" value="INOSITOL MONOPHOSPHATASE"/>
    <property type="match status" value="1"/>
</dbReference>
<dbReference type="GO" id="GO:0007165">
    <property type="term" value="P:signal transduction"/>
    <property type="evidence" value="ECO:0007669"/>
    <property type="project" value="TreeGrafter"/>
</dbReference>
<dbReference type="Pfam" id="PF00459">
    <property type="entry name" value="Inositol_P"/>
    <property type="match status" value="1"/>
</dbReference>
<evidence type="ECO:0000256" key="1">
    <source>
        <dbReference type="ARBA" id="ARBA00009759"/>
    </source>
</evidence>
<dbReference type="GO" id="GO:0046854">
    <property type="term" value="P:phosphatidylinositol phosphate biosynthetic process"/>
    <property type="evidence" value="ECO:0007669"/>
    <property type="project" value="InterPro"/>
</dbReference>
<accession>A0A135HZI8</accession>